<keyword evidence="9" id="KW-1185">Reference proteome</keyword>
<organism evidence="8 9">
    <name type="scientific">Porites evermanni</name>
    <dbReference type="NCBI Taxonomy" id="104178"/>
    <lineage>
        <taxon>Eukaryota</taxon>
        <taxon>Metazoa</taxon>
        <taxon>Cnidaria</taxon>
        <taxon>Anthozoa</taxon>
        <taxon>Hexacorallia</taxon>
        <taxon>Scleractinia</taxon>
        <taxon>Fungiina</taxon>
        <taxon>Poritidae</taxon>
        <taxon>Porites</taxon>
    </lineage>
</organism>
<evidence type="ECO:0000256" key="1">
    <source>
        <dbReference type="ARBA" id="ARBA00008766"/>
    </source>
</evidence>
<evidence type="ECO:0000313" key="9">
    <source>
        <dbReference type="Proteomes" id="UP001159427"/>
    </source>
</evidence>
<reference evidence="8 9" key="1">
    <citation type="submission" date="2022-05" db="EMBL/GenBank/DDBJ databases">
        <authorList>
            <consortium name="Genoscope - CEA"/>
            <person name="William W."/>
        </authorList>
    </citation>
    <scope>NUCLEOTIDE SEQUENCE [LARGE SCALE GENOMIC DNA]</scope>
</reference>
<evidence type="ECO:0000259" key="7">
    <source>
        <dbReference type="Pfam" id="PF16188"/>
    </source>
</evidence>
<dbReference type="Gene3D" id="3.40.350.10">
    <property type="entry name" value="Creatinase/prolidase N-terminal domain"/>
    <property type="match status" value="2"/>
</dbReference>
<feature type="domain" description="Peptidase M24" evidence="5">
    <location>
        <begin position="395"/>
        <end position="612"/>
    </location>
</feature>
<dbReference type="PANTHER" id="PTHR43763:SF6">
    <property type="entry name" value="XAA-PRO AMINOPEPTIDASE 1"/>
    <property type="match status" value="1"/>
</dbReference>
<name>A0ABN8M8G4_9CNID</name>
<proteinExistence type="inferred from homology"/>
<dbReference type="Pfam" id="PF01321">
    <property type="entry name" value="Creatinase_N"/>
    <property type="match status" value="1"/>
</dbReference>
<dbReference type="CDD" id="cd01085">
    <property type="entry name" value="APP"/>
    <property type="match status" value="1"/>
</dbReference>
<dbReference type="InterPro" id="IPR033740">
    <property type="entry name" value="Pept_M24B"/>
</dbReference>
<dbReference type="InterPro" id="IPR000994">
    <property type="entry name" value="Pept_M24"/>
</dbReference>
<comment type="caution">
    <text evidence="8">The sequence shown here is derived from an EMBL/GenBank/DDBJ whole genome shotgun (WGS) entry which is preliminary data.</text>
</comment>
<sequence length="693" mass="78954">MVEAAVIISAVILSVMVTTGVTEIPDDFTGSFQDQVTEDLQQRICSKHKPQFLPRTSVNTTKRLSDLRSLMRKQDGGIQGYIVPSTDAHQTEDVAPQHRRREFISGFRGSRGTAVITNKKAALWTDGRYFVQANMELDCNWILQKEEMKGTPSLAKWISQNIPKGSKVGVDPFLFSICEWDRLSKPWLNLYVAILRCTLRHQELKKHRIRLIPIKQNLIDLIWKSDRPKPVPKKLIVLDLKYSGKCWQDKISALRKLLKERSSNAVVLHKLDEIAWLFNLRGFDLKYSPVFFSYAVVTNAVVMLFVDNAKVTSRVRKHLRVDQCPKEKALCVLLKPYNTITTEVKRLAKNKHAKIWLSTSLSHGIRMNILKDKLFLGESPIALPKALKNPTEINGMKNANVKDSVAMCEFFAWTEQEILKNSTQLTELVAETKLLYFKSRQDNFISPSFATIAGFGSNSAIIHYKANRYTNAKINSDGVFLLDNGGQYLGGTTDTTRTVHFGAPSQHQKDCYTRVLKGHIDIANAVFPNDTYGRTLDVFAREPLWKIGLDYRHGTGHGIGHFLNVHEGPQCIAPGFPIDEEKILMPGMILSDEPGYYEDGKFGIRLETAVLVQVANTKYHFDGHDYLKFEPVTYMPFQRKLIDVSMLSKPQVDWLNEYHRKTRQLIGGELRKQGKMAALSWLWRETEPLDCKK</sequence>
<dbReference type="SUPFAM" id="SSF55920">
    <property type="entry name" value="Creatinase/aminopeptidase"/>
    <property type="match status" value="1"/>
</dbReference>
<dbReference type="PANTHER" id="PTHR43763">
    <property type="entry name" value="XAA-PRO AMINOPEPTIDASE 1"/>
    <property type="match status" value="1"/>
</dbReference>
<dbReference type="InterPro" id="IPR036005">
    <property type="entry name" value="Creatinase/aminopeptidase-like"/>
</dbReference>
<accession>A0ABN8M8G4</accession>
<evidence type="ECO:0000259" key="6">
    <source>
        <dbReference type="Pfam" id="PF01321"/>
    </source>
</evidence>
<keyword evidence="2" id="KW-0479">Metal-binding</keyword>
<dbReference type="Pfam" id="PF16188">
    <property type="entry name" value="Peptidase_M24_C"/>
    <property type="match status" value="1"/>
</dbReference>
<dbReference type="Gene3D" id="3.90.230.10">
    <property type="entry name" value="Creatinase/methionine aminopeptidase superfamily"/>
    <property type="match status" value="1"/>
</dbReference>
<dbReference type="Pfam" id="PF00557">
    <property type="entry name" value="Peptidase_M24"/>
    <property type="match status" value="1"/>
</dbReference>
<feature type="signal peptide" evidence="4">
    <location>
        <begin position="1"/>
        <end position="22"/>
    </location>
</feature>
<keyword evidence="3" id="KW-0378">Hydrolase</keyword>
<evidence type="ECO:0008006" key="10">
    <source>
        <dbReference type="Google" id="ProtNLM"/>
    </source>
</evidence>
<evidence type="ECO:0000256" key="2">
    <source>
        <dbReference type="ARBA" id="ARBA00022723"/>
    </source>
</evidence>
<dbReference type="InterPro" id="IPR029149">
    <property type="entry name" value="Creatin/AminoP/Spt16_N"/>
</dbReference>
<dbReference type="InterPro" id="IPR032416">
    <property type="entry name" value="Peptidase_M24_C"/>
</dbReference>
<dbReference type="EMBL" id="CALNXI010000376">
    <property type="protein sequence ID" value="CAH3025874.1"/>
    <property type="molecule type" value="Genomic_DNA"/>
</dbReference>
<dbReference type="InterPro" id="IPR000587">
    <property type="entry name" value="Creatinase_N"/>
</dbReference>
<dbReference type="Proteomes" id="UP001159427">
    <property type="component" value="Unassembled WGS sequence"/>
</dbReference>
<keyword evidence="4" id="KW-0732">Signal</keyword>
<feature type="domain" description="Creatinase N-terminal" evidence="6">
    <location>
        <begin position="63"/>
        <end position="176"/>
    </location>
</feature>
<dbReference type="Pfam" id="PF16189">
    <property type="entry name" value="Creatinase_N_2"/>
    <property type="match status" value="1"/>
</dbReference>
<protein>
    <recommendedName>
        <fullName evidence="10">Xaa-Pro aminopeptidase 1</fullName>
    </recommendedName>
</protein>
<evidence type="ECO:0000256" key="4">
    <source>
        <dbReference type="SAM" id="SignalP"/>
    </source>
</evidence>
<dbReference type="SUPFAM" id="SSF53092">
    <property type="entry name" value="Creatinase/prolidase N-terminal domain"/>
    <property type="match status" value="1"/>
</dbReference>
<feature type="domain" description="Peptidase M24 C-terminal" evidence="7">
    <location>
        <begin position="626"/>
        <end position="689"/>
    </location>
</feature>
<comment type="similarity">
    <text evidence="1">Belongs to the peptidase M24B family.</text>
</comment>
<gene>
    <name evidence="8" type="ORF">PEVE_00027393</name>
</gene>
<evidence type="ECO:0000313" key="8">
    <source>
        <dbReference type="EMBL" id="CAH3025874.1"/>
    </source>
</evidence>
<evidence type="ECO:0000256" key="3">
    <source>
        <dbReference type="ARBA" id="ARBA00022801"/>
    </source>
</evidence>
<feature type="chain" id="PRO_5046531825" description="Xaa-Pro aminopeptidase 1" evidence="4">
    <location>
        <begin position="23"/>
        <end position="693"/>
    </location>
</feature>
<dbReference type="InterPro" id="IPR050422">
    <property type="entry name" value="X-Pro_aminopeptidase_P"/>
</dbReference>
<evidence type="ECO:0000259" key="5">
    <source>
        <dbReference type="Pfam" id="PF00557"/>
    </source>
</evidence>